<dbReference type="InterPro" id="IPR001810">
    <property type="entry name" value="F-box_dom"/>
</dbReference>
<evidence type="ECO:0000313" key="2">
    <source>
        <dbReference type="EMBL" id="KAL1197445.1"/>
    </source>
</evidence>
<sequence>MASSSERSLLPFELMEEILWRVPAESLTRFKLTCKRWLALFKDKKFINNHLDLVQEHFIRINHIVQIINQVTQAHSSLPIPHKLQDKINISSMVQCDGLLQCKLQFCKLAIWNPFFHSYNPYSVND</sequence>
<dbReference type="SMART" id="SM00256">
    <property type="entry name" value="FBOX"/>
    <property type="match status" value="1"/>
</dbReference>
<dbReference type="InterPro" id="IPR006527">
    <property type="entry name" value="F-box-assoc_dom_typ1"/>
</dbReference>
<protein>
    <submittedName>
        <fullName evidence="2">F-box/WD-40 repeat-containing protein 1</fullName>
    </submittedName>
</protein>
<dbReference type="SUPFAM" id="SSF81383">
    <property type="entry name" value="F-box domain"/>
    <property type="match status" value="1"/>
</dbReference>
<dbReference type="PANTHER" id="PTHR31672">
    <property type="entry name" value="BNACNNG10540D PROTEIN"/>
    <property type="match status" value="1"/>
</dbReference>
<organism evidence="2 3">
    <name type="scientific">Cardamine amara subsp. amara</name>
    <dbReference type="NCBI Taxonomy" id="228776"/>
    <lineage>
        <taxon>Eukaryota</taxon>
        <taxon>Viridiplantae</taxon>
        <taxon>Streptophyta</taxon>
        <taxon>Embryophyta</taxon>
        <taxon>Tracheophyta</taxon>
        <taxon>Spermatophyta</taxon>
        <taxon>Magnoliopsida</taxon>
        <taxon>eudicotyledons</taxon>
        <taxon>Gunneridae</taxon>
        <taxon>Pentapetalae</taxon>
        <taxon>rosids</taxon>
        <taxon>malvids</taxon>
        <taxon>Brassicales</taxon>
        <taxon>Brassicaceae</taxon>
        <taxon>Cardamineae</taxon>
        <taxon>Cardamine</taxon>
    </lineage>
</organism>
<comment type="caution">
    <text evidence="2">The sequence shown here is derived from an EMBL/GenBank/DDBJ whole genome shotgun (WGS) entry which is preliminary data.</text>
</comment>
<evidence type="ECO:0000259" key="1">
    <source>
        <dbReference type="PROSITE" id="PS50181"/>
    </source>
</evidence>
<proteinExistence type="predicted"/>
<feature type="domain" description="F-box" evidence="1">
    <location>
        <begin position="4"/>
        <end position="50"/>
    </location>
</feature>
<dbReference type="Proteomes" id="UP001558713">
    <property type="component" value="Unassembled WGS sequence"/>
</dbReference>
<accession>A0ABD1A7W6</accession>
<dbReference type="InterPro" id="IPR036047">
    <property type="entry name" value="F-box-like_dom_sf"/>
</dbReference>
<dbReference type="PROSITE" id="PS50181">
    <property type="entry name" value="FBOX"/>
    <property type="match status" value="1"/>
</dbReference>
<dbReference type="EMBL" id="JBANAX010000688">
    <property type="protein sequence ID" value="KAL1197445.1"/>
    <property type="molecule type" value="Genomic_DNA"/>
</dbReference>
<gene>
    <name evidence="2" type="ORF">V5N11_012027</name>
</gene>
<evidence type="ECO:0000313" key="3">
    <source>
        <dbReference type="Proteomes" id="UP001558713"/>
    </source>
</evidence>
<reference evidence="2 3" key="1">
    <citation type="submission" date="2024-04" db="EMBL/GenBank/DDBJ databases">
        <title>Genome assembly C_amara_ONT_v2.</title>
        <authorList>
            <person name="Yant L."/>
            <person name="Moore C."/>
            <person name="Slenker M."/>
        </authorList>
    </citation>
    <scope>NUCLEOTIDE SEQUENCE [LARGE SCALE GENOMIC DNA]</scope>
    <source>
        <tissue evidence="2">Leaf</tissue>
    </source>
</reference>
<dbReference type="CDD" id="cd22157">
    <property type="entry name" value="F-box_AtFBW1-like"/>
    <property type="match status" value="1"/>
</dbReference>
<dbReference type="AlphaFoldDB" id="A0ABD1A7W6"/>
<dbReference type="Pfam" id="PF07734">
    <property type="entry name" value="FBA_1"/>
    <property type="match status" value="1"/>
</dbReference>
<dbReference type="PANTHER" id="PTHR31672:SF13">
    <property type="entry name" value="F-BOX PROTEIN CPR30-LIKE"/>
    <property type="match status" value="1"/>
</dbReference>
<name>A0ABD1A7W6_CARAN</name>
<keyword evidence="3" id="KW-1185">Reference proteome</keyword>
<dbReference type="InterPro" id="IPR050796">
    <property type="entry name" value="SCF_F-box_component"/>
</dbReference>
<dbReference type="Gene3D" id="1.20.1280.50">
    <property type="match status" value="1"/>
</dbReference>
<dbReference type="Pfam" id="PF00646">
    <property type="entry name" value="F-box"/>
    <property type="match status" value="1"/>
</dbReference>